<dbReference type="OrthoDB" id="2448219at2759"/>
<dbReference type="CDD" id="cd00303">
    <property type="entry name" value="retropepsin_like"/>
    <property type="match status" value="1"/>
</dbReference>
<protein>
    <submittedName>
        <fullName evidence="1">14211_t:CDS:1</fullName>
    </submittedName>
</protein>
<dbReference type="AlphaFoldDB" id="A0A9W4XCB3"/>
<gene>
    <name evidence="1" type="ORF">FWILDA_LOCUS19942</name>
</gene>
<comment type="caution">
    <text evidence="1">The sequence shown here is derived from an EMBL/GenBank/DDBJ whole genome shotgun (WGS) entry which is preliminary data.</text>
</comment>
<dbReference type="EMBL" id="CAMKVN010026803">
    <property type="protein sequence ID" value="CAI2201191.1"/>
    <property type="molecule type" value="Genomic_DNA"/>
</dbReference>
<evidence type="ECO:0000313" key="1">
    <source>
        <dbReference type="EMBL" id="CAI2201191.1"/>
    </source>
</evidence>
<reference evidence="1" key="1">
    <citation type="submission" date="2022-08" db="EMBL/GenBank/DDBJ databases">
        <authorList>
            <person name="Kallberg Y."/>
            <person name="Tangrot J."/>
            <person name="Rosling A."/>
        </authorList>
    </citation>
    <scope>NUCLEOTIDE SEQUENCE</scope>
    <source>
        <strain evidence="1">Wild A</strain>
    </source>
</reference>
<dbReference type="Gene3D" id="2.40.70.10">
    <property type="entry name" value="Acid Proteases"/>
    <property type="match status" value="1"/>
</dbReference>
<feature type="non-terminal residue" evidence="1">
    <location>
        <position position="1"/>
    </location>
</feature>
<dbReference type="Pfam" id="PF13975">
    <property type="entry name" value="gag-asp_proteas"/>
    <property type="match status" value="1"/>
</dbReference>
<name>A0A9W4XCB3_9GLOM</name>
<keyword evidence="2" id="KW-1185">Reference proteome</keyword>
<organism evidence="1 2">
    <name type="scientific">Funneliformis geosporum</name>
    <dbReference type="NCBI Taxonomy" id="1117311"/>
    <lineage>
        <taxon>Eukaryota</taxon>
        <taxon>Fungi</taxon>
        <taxon>Fungi incertae sedis</taxon>
        <taxon>Mucoromycota</taxon>
        <taxon>Glomeromycotina</taxon>
        <taxon>Glomeromycetes</taxon>
        <taxon>Glomerales</taxon>
        <taxon>Glomeraceae</taxon>
        <taxon>Funneliformis</taxon>
    </lineage>
</organism>
<dbReference type="InterPro" id="IPR021109">
    <property type="entry name" value="Peptidase_aspartic_dom_sf"/>
</dbReference>
<evidence type="ECO:0000313" key="2">
    <source>
        <dbReference type="Proteomes" id="UP001153678"/>
    </source>
</evidence>
<dbReference type="Proteomes" id="UP001153678">
    <property type="component" value="Unassembled WGS sequence"/>
</dbReference>
<dbReference type="SUPFAM" id="SSF50630">
    <property type="entry name" value="Acid proteases"/>
    <property type="match status" value="1"/>
</dbReference>
<sequence length="99" mass="10770">ALFMEAKVARRKTNIMIDTGAVRNAVSKSFLDEIGLEIDGPSDRTLIGISGKITTPLGVIHQLSIKINTTIWKVEAAVMDSEAYSVILGNEWVVQVNAK</sequence>
<accession>A0A9W4XCB3</accession>
<proteinExistence type="predicted"/>